<protein>
    <submittedName>
        <fullName evidence="1">Uncharacterized protein</fullName>
    </submittedName>
</protein>
<dbReference type="RefSeq" id="WP_408073141.1">
    <property type="nucleotide sequence ID" value="NZ_JBELQB010000001.1"/>
</dbReference>
<keyword evidence="2" id="KW-1185">Reference proteome</keyword>
<accession>A0ABW8Y9F8</accession>
<evidence type="ECO:0000313" key="1">
    <source>
        <dbReference type="EMBL" id="MFL9836137.1"/>
    </source>
</evidence>
<name>A0ABW8Y9F8_9FLAO</name>
<organism evidence="1 2">
    <name type="scientific">Flavobacterium rhizophilum</name>
    <dbReference type="NCBI Taxonomy" id="3163296"/>
    <lineage>
        <taxon>Bacteria</taxon>
        <taxon>Pseudomonadati</taxon>
        <taxon>Bacteroidota</taxon>
        <taxon>Flavobacteriia</taxon>
        <taxon>Flavobacteriales</taxon>
        <taxon>Flavobacteriaceae</taxon>
        <taxon>Flavobacterium</taxon>
    </lineage>
</organism>
<comment type="caution">
    <text evidence="1">The sequence shown here is derived from an EMBL/GenBank/DDBJ whole genome shotgun (WGS) entry which is preliminary data.</text>
</comment>
<dbReference type="Proteomes" id="UP001629059">
    <property type="component" value="Unassembled WGS sequence"/>
</dbReference>
<evidence type="ECO:0000313" key="2">
    <source>
        <dbReference type="Proteomes" id="UP001629059"/>
    </source>
</evidence>
<sequence>MTELTHLTKIESELLNILSQVRKEWYIDKTLKGDKNWTYRIKQLISGLGETYGYQVCTSGFDGYSREWLYDLVWFKSNAENSLQTVPLVMECEWNRNFKEIKYDFEKLLLSNSDYRLMICQTNTNNLFELKSYFKNAVQGYELLKQGDRFLVAILDDLISGDFHFELIVKE</sequence>
<proteinExistence type="predicted"/>
<dbReference type="EMBL" id="JBELQB010000001">
    <property type="protein sequence ID" value="MFL9836137.1"/>
    <property type="molecule type" value="Genomic_DNA"/>
</dbReference>
<reference evidence="1 2" key="1">
    <citation type="submission" date="2024-06" db="EMBL/GenBank/DDBJ databases">
        <authorList>
            <person name="Kaempfer P."/>
            <person name="Viver T."/>
        </authorList>
    </citation>
    <scope>NUCLEOTIDE SEQUENCE [LARGE SCALE GENOMIC DNA]</scope>
    <source>
        <strain evidence="1 2">ST-75</strain>
    </source>
</reference>
<gene>
    <name evidence="1" type="ORF">ABS768_01425</name>
</gene>